<dbReference type="AlphaFoldDB" id="X1T9T4"/>
<name>X1T9T4_9ZZZZ</name>
<proteinExistence type="predicted"/>
<dbReference type="EMBL" id="BARW01013157">
    <property type="protein sequence ID" value="GAI76779.1"/>
    <property type="molecule type" value="Genomic_DNA"/>
</dbReference>
<protein>
    <submittedName>
        <fullName evidence="1">Uncharacterized protein</fullName>
    </submittedName>
</protein>
<reference evidence="1" key="1">
    <citation type="journal article" date="2014" name="Front. Microbiol.">
        <title>High frequency of phylogenetically diverse reductive dehalogenase-homologous genes in deep subseafloor sedimentary metagenomes.</title>
        <authorList>
            <person name="Kawai M."/>
            <person name="Futagami T."/>
            <person name="Toyoda A."/>
            <person name="Takaki Y."/>
            <person name="Nishi S."/>
            <person name="Hori S."/>
            <person name="Arai W."/>
            <person name="Tsubouchi T."/>
            <person name="Morono Y."/>
            <person name="Uchiyama I."/>
            <person name="Ito T."/>
            <person name="Fujiyama A."/>
            <person name="Inagaki F."/>
            <person name="Takami H."/>
        </authorList>
    </citation>
    <scope>NUCLEOTIDE SEQUENCE</scope>
    <source>
        <strain evidence="1">Expedition CK06-06</strain>
    </source>
</reference>
<organism evidence="1">
    <name type="scientific">marine sediment metagenome</name>
    <dbReference type="NCBI Taxonomy" id="412755"/>
    <lineage>
        <taxon>unclassified sequences</taxon>
        <taxon>metagenomes</taxon>
        <taxon>ecological metagenomes</taxon>
    </lineage>
</organism>
<accession>X1T9T4</accession>
<feature type="non-terminal residue" evidence="1">
    <location>
        <position position="1"/>
    </location>
</feature>
<sequence>ARGLSSQDYVVDIRQGAIIKRGGENVRTGEEEKAGESQP</sequence>
<gene>
    <name evidence="1" type="ORF">S12H4_24308</name>
</gene>
<evidence type="ECO:0000313" key="1">
    <source>
        <dbReference type="EMBL" id="GAI76779.1"/>
    </source>
</evidence>
<comment type="caution">
    <text evidence="1">The sequence shown here is derived from an EMBL/GenBank/DDBJ whole genome shotgun (WGS) entry which is preliminary data.</text>
</comment>